<evidence type="ECO:0000256" key="9">
    <source>
        <dbReference type="ARBA" id="ARBA00033158"/>
    </source>
</evidence>
<organism evidence="11 12">
    <name type="scientific">Methylobacterium oryzihabitans</name>
    <dbReference type="NCBI Taxonomy" id="2499852"/>
    <lineage>
        <taxon>Bacteria</taxon>
        <taxon>Pseudomonadati</taxon>
        <taxon>Pseudomonadota</taxon>
        <taxon>Alphaproteobacteria</taxon>
        <taxon>Hyphomicrobiales</taxon>
        <taxon>Methylobacteriaceae</taxon>
        <taxon>Methylobacterium</taxon>
    </lineage>
</organism>
<dbReference type="PANTHER" id="PTHR34981:SF1">
    <property type="entry name" value="CELL DIVISION PROTEIN ZAPA"/>
    <property type="match status" value="1"/>
</dbReference>
<evidence type="ECO:0000256" key="4">
    <source>
        <dbReference type="ARBA" id="ARBA00022618"/>
    </source>
</evidence>
<dbReference type="GO" id="GO:0043093">
    <property type="term" value="P:FtsZ-dependent cytokinesis"/>
    <property type="evidence" value="ECO:0007669"/>
    <property type="project" value="TreeGrafter"/>
</dbReference>
<protein>
    <recommendedName>
        <fullName evidence="2">Cell division protein ZapA</fullName>
    </recommendedName>
    <alternativeName>
        <fullName evidence="9">Z ring-associated protein ZapA</fullName>
    </alternativeName>
</protein>
<evidence type="ECO:0000256" key="7">
    <source>
        <dbReference type="ARBA" id="ARBA00024910"/>
    </source>
</evidence>
<dbReference type="InterPro" id="IPR007838">
    <property type="entry name" value="Cell_div_ZapA-like"/>
</dbReference>
<dbReference type="PANTHER" id="PTHR34981">
    <property type="entry name" value="CELL DIVISION PROTEIN ZAPA"/>
    <property type="match status" value="1"/>
</dbReference>
<dbReference type="GO" id="GO:0032153">
    <property type="term" value="C:cell division site"/>
    <property type="evidence" value="ECO:0007669"/>
    <property type="project" value="TreeGrafter"/>
</dbReference>
<sequence length="123" mass="13447">MPQVTVSIAGRTYRMACGVGEEAHLESLAQGFDARITEMRKAFGEIGDMRLHVMAALTQSDELAETRRRMAEMERENAELKRAADAQAAERQAGEARLAESLGRTAERIETLAQSLMPVPAAS</sequence>
<evidence type="ECO:0000256" key="1">
    <source>
        <dbReference type="ARBA" id="ARBA00004496"/>
    </source>
</evidence>
<evidence type="ECO:0000256" key="6">
    <source>
        <dbReference type="ARBA" id="ARBA00023306"/>
    </source>
</evidence>
<dbReference type="OrthoDB" id="9797575at2"/>
<dbReference type="GO" id="GO:0005829">
    <property type="term" value="C:cytosol"/>
    <property type="evidence" value="ECO:0007669"/>
    <property type="project" value="TreeGrafter"/>
</dbReference>
<reference evidence="11 12" key="1">
    <citation type="submission" date="2019-01" db="EMBL/GenBank/DDBJ databases">
        <authorList>
            <person name="Chen W.-M."/>
        </authorList>
    </citation>
    <scope>NUCLEOTIDE SEQUENCE [LARGE SCALE GENOMIC DNA]</scope>
    <source>
        <strain evidence="11 12">TER-1</strain>
    </source>
</reference>
<dbReference type="InterPro" id="IPR036192">
    <property type="entry name" value="Cell_div_ZapA-like_sf"/>
</dbReference>
<keyword evidence="6" id="KW-0131">Cell cycle</keyword>
<comment type="caution">
    <text evidence="11">The sequence shown here is derived from an EMBL/GenBank/DDBJ whole genome shotgun (WGS) entry which is preliminary data.</text>
</comment>
<evidence type="ECO:0000313" key="11">
    <source>
        <dbReference type="EMBL" id="RVU16900.1"/>
    </source>
</evidence>
<dbReference type="InterPro" id="IPR042233">
    <property type="entry name" value="Cell_div_ZapA_N"/>
</dbReference>
<feature type="compositionally biased region" description="Basic and acidic residues" evidence="10">
    <location>
        <begin position="74"/>
        <end position="84"/>
    </location>
</feature>
<evidence type="ECO:0000256" key="3">
    <source>
        <dbReference type="ARBA" id="ARBA00022490"/>
    </source>
</evidence>
<dbReference type="SUPFAM" id="SSF102829">
    <property type="entry name" value="Cell division protein ZapA-like"/>
    <property type="match status" value="1"/>
</dbReference>
<evidence type="ECO:0000256" key="8">
    <source>
        <dbReference type="ARBA" id="ARBA00026068"/>
    </source>
</evidence>
<gene>
    <name evidence="11" type="primary">zapA</name>
    <name evidence="11" type="ORF">EOE48_15685</name>
</gene>
<comment type="subcellular location">
    <subcellularLocation>
        <location evidence="1">Cytoplasm</location>
    </subcellularLocation>
</comment>
<dbReference type="AlphaFoldDB" id="A0A437P3R9"/>
<dbReference type="Proteomes" id="UP000286997">
    <property type="component" value="Unassembled WGS sequence"/>
</dbReference>
<dbReference type="GO" id="GO:0000921">
    <property type="term" value="P:septin ring assembly"/>
    <property type="evidence" value="ECO:0007669"/>
    <property type="project" value="TreeGrafter"/>
</dbReference>
<name>A0A437P3R9_9HYPH</name>
<dbReference type="RefSeq" id="WP_127730739.1">
    <property type="nucleotide sequence ID" value="NZ_SACP01000014.1"/>
</dbReference>
<dbReference type="GO" id="GO:0030428">
    <property type="term" value="C:cell septum"/>
    <property type="evidence" value="ECO:0007669"/>
    <property type="project" value="TreeGrafter"/>
</dbReference>
<keyword evidence="5" id="KW-0717">Septation</keyword>
<keyword evidence="3" id="KW-0963">Cytoplasm</keyword>
<proteinExistence type="predicted"/>
<accession>A0A437P3R9</accession>
<dbReference type="Pfam" id="PF05164">
    <property type="entry name" value="ZapA"/>
    <property type="match status" value="1"/>
</dbReference>
<keyword evidence="12" id="KW-1185">Reference proteome</keyword>
<comment type="function">
    <text evidence="7">Activator of cell division through the inhibition of FtsZ GTPase activity, therefore promoting FtsZ assembly into bundles of protofilaments necessary for the formation of the division Z ring. It is recruited early at mid-cell but it is not essential for cell division.</text>
</comment>
<feature type="region of interest" description="Disordered" evidence="10">
    <location>
        <begin position="74"/>
        <end position="102"/>
    </location>
</feature>
<dbReference type="GO" id="GO:0000917">
    <property type="term" value="P:division septum assembly"/>
    <property type="evidence" value="ECO:0007669"/>
    <property type="project" value="UniProtKB-KW"/>
</dbReference>
<keyword evidence="4 11" id="KW-0132">Cell division</keyword>
<evidence type="ECO:0000256" key="10">
    <source>
        <dbReference type="SAM" id="MobiDB-lite"/>
    </source>
</evidence>
<dbReference type="Gene3D" id="3.30.160.880">
    <property type="entry name" value="Cell division protein ZapA protomer, N-terminal domain"/>
    <property type="match status" value="1"/>
</dbReference>
<evidence type="ECO:0000256" key="2">
    <source>
        <dbReference type="ARBA" id="ARBA00015195"/>
    </source>
</evidence>
<dbReference type="EMBL" id="SACP01000014">
    <property type="protein sequence ID" value="RVU16900.1"/>
    <property type="molecule type" value="Genomic_DNA"/>
</dbReference>
<evidence type="ECO:0000256" key="5">
    <source>
        <dbReference type="ARBA" id="ARBA00023210"/>
    </source>
</evidence>
<comment type="subunit">
    <text evidence="8">Homodimer. Interacts with FtsZ.</text>
</comment>
<evidence type="ECO:0000313" key="12">
    <source>
        <dbReference type="Proteomes" id="UP000286997"/>
    </source>
</evidence>